<dbReference type="EMBL" id="NAPY01000035">
    <property type="protein sequence ID" value="MUL38281.1"/>
    <property type="molecule type" value="Genomic_DNA"/>
</dbReference>
<feature type="signal peptide" evidence="1">
    <location>
        <begin position="1"/>
        <end position="22"/>
    </location>
</feature>
<evidence type="ECO:0000256" key="1">
    <source>
        <dbReference type="SAM" id="SignalP"/>
    </source>
</evidence>
<feature type="chain" id="PRO_5026660425" description="Tetratricopeptide repeat protein" evidence="1">
    <location>
        <begin position="23"/>
        <end position="226"/>
    </location>
</feature>
<comment type="caution">
    <text evidence="2">The sequence shown here is derived from an EMBL/GenBank/DDBJ whole genome shotgun (WGS) entry which is preliminary data.</text>
</comment>
<dbReference type="RefSeq" id="WP_129590053.1">
    <property type="nucleotide sequence ID" value="NZ_CAWNSU010000061.1"/>
</dbReference>
<dbReference type="Gene3D" id="1.25.40.10">
    <property type="entry name" value="Tetratricopeptide repeat domain"/>
    <property type="match status" value="1"/>
</dbReference>
<reference evidence="2 3" key="1">
    <citation type="journal article" date="2019" name="Front. Microbiol.">
        <title>Genomic Features for Desiccation Tolerance and Sugar Biosynthesis in the Extremophile Gloeocapsopsis sp. UTEX B3054.</title>
        <authorList>
            <person name="Urrejola C."/>
            <person name="Alcorta J."/>
            <person name="Salas L."/>
            <person name="Vasquez M."/>
            <person name="Polz M.F."/>
            <person name="Vicuna R."/>
            <person name="Diez B."/>
        </authorList>
    </citation>
    <scope>NUCLEOTIDE SEQUENCE [LARGE SCALE GENOMIC DNA]</scope>
    <source>
        <strain evidence="2 3">1H9</strain>
    </source>
</reference>
<dbReference type="AlphaFoldDB" id="A0A6N8FZA0"/>
<organism evidence="2 3">
    <name type="scientific">Gloeocapsopsis dulcis AAB1 = 1H9</name>
    <dbReference type="NCBI Taxonomy" id="1433147"/>
    <lineage>
        <taxon>Bacteria</taxon>
        <taxon>Bacillati</taxon>
        <taxon>Cyanobacteriota</taxon>
        <taxon>Cyanophyceae</taxon>
        <taxon>Oscillatoriophycideae</taxon>
        <taxon>Chroococcales</taxon>
        <taxon>Chroococcaceae</taxon>
        <taxon>Gloeocapsopsis</taxon>
        <taxon>Gloeocapsopsis dulcis</taxon>
    </lineage>
</organism>
<dbReference type="Proteomes" id="UP000441797">
    <property type="component" value="Unassembled WGS sequence"/>
</dbReference>
<keyword evidence="1" id="KW-0732">Signal</keyword>
<evidence type="ECO:0008006" key="4">
    <source>
        <dbReference type="Google" id="ProtNLM"/>
    </source>
</evidence>
<keyword evidence="3" id="KW-1185">Reference proteome</keyword>
<evidence type="ECO:0000313" key="3">
    <source>
        <dbReference type="Proteomes" id="UP000441797"/>
    </source>
</evidence>
<evidence type="ECO:0000313" key="2">
    <source>
        <dbReference type="EMBL" id="MUL38281.1"/>
    </source>
</evidence>
<dbReference type="InterPro" id="IPR011990">
    <property type="entry name" value="TPR-like_helical_dom_sf"/>
</dbReference>
<gene>
    <name evidence="2" type="ORF">BWI75_18595</name>
</gene>
<protein>
    <recommendedName>
        <fullName evidence="4">Tetratricopeptide repeat protein</fullName>
    </recommendedName>
</protein>
<proteinExistence type="predicted"/>
<name>A0A6N8FZA0_9CHRO</name>
<accession>A0A6N8FZA0</accession>
<sequence length="226" mass="24042">MRKFWILTAVYCLGCSMGLNTASLDKVTAQSSSILLRSVNQSPSSNNARVNADANANELSFSLPPISQTCPFPSIPTSAVVSSTLLGLSGEATVQPQTLVVTSEATGTAFVPGDGSDSDLGMTITSLVEAGKLDEALKVAQQIKDVSLKNEELSRIATVHREAGQLEQALQIAKSIAEPSQSNSNFRNDEISIKDNVLSEIAQAYMKVGQLGKPFSLQKIWAILEL</sequence>